<reference evidence="1 2" key="1">
    <citation type="submission" date="2024-03" db="EMBL/GenBank/DDBJ databases">
        <title>Bacilli Hybrid Assemblies.</title>
        <authorList>
            <person name="Kovac J."/>
        </authorList>
    </citation>
    <scope>NUCLEOTIDE SEQUENCE [LARGE SCALE GENOMIC DNA]</scope>
    <source>
        <strain evidence="1 2">FSL M8-0022</strain>
    </source>
</reference>
<proteinExistence type="predicted"/>
<name>A0ABU9JSR3_9BACI</name>
<dbReference type="Proteomes" id="UP001459714">
    <property type="component" value="Unassembled WGS sequence"/>
</dbReference>
<gene>
    <name evidence="1" type="ORF">NST17_01325</name>
</gene>
<evidence type="ECO:0000313" key="1">
    <source>
        <dbReference type="EMBL" id="MEL3955873.1"/>
    </source>
</evidence>
<evidence type="ECO:0000313" key="2">
    <source>
        <dbReference type="Proteomes" id="UP001459714"/>
    </source>
</evidence>
<keyword evidence="2" id="KW-1185">Reference proteome</keyword>
<dbReference type="RefSeq" id="WP_342019523.1">
    <property type="nucleotide sequence ID" value="NZ_JBBYAK010000001.1"/>
</dbReference>
<accession>A0ABU9JSR3</accession>
<sequence>MTTKPNLVVVLRQETPNFDDETYSRRQFGEGNAQFWRRGPISLLILTELSTIKFLGIRWQNVF</sequence>
<dbReference type="EMBL" id="JBBYAK010000001">
    <property type="protein sequence ID" value="MEL3955873.1"/>
    <property type="molecule type" value="Genomic_DNA"/>
</dbReference>
<protein>
    <submittedName>
        <fullName evidence="1">Uncharacterized protein</fullName>
    </submittedName>
</protein>
<comment type="caution">
    <text evidence="1">The sequence shown here is derived from an EMBL/GenBank/DDBJ whole genome shotgun (WGS) entry which is preliminary data.</text>
</comment>
<organism evidence="1 2">
    <name type="scientific">Caldifermentibacillus hisashii</name>
    <dbReference type="NCBI Taxonomy" id="996558"/>
    <lineage>
        <taxon>Bacteria</taxon>
        <taxon>Bacillati</taxon>
        <taxon>Bacillota</taxon>
        <taxon>Bacilli</taxon>
        <taxon>Bacillales</taxon>
        <taxon>Bacillaceae</taxon>
        <taxon>Caldifermentibacillus</taxon>
    </lineage>
</organism>